<feature type="compositionally biased region" description="Low complexity" evidence="1">
    <location>
        <begin position="111"/>
        <end position="136"/>
    </location>
</feature>
<feature type="region of interest" description="Disordered" evidence="1">
    <location>
        <begin position="172"/>
        <end position="311"/>
    </location>
</feature>
<feature type="compositionally biased region" description="Low complexity" evidence="1">
    <location>
        <begin position="198"/>
        <end position="207"/>
    </location>
</feature>
<feature type="compositionally biased region" description="Basic residues" evidence="1">
    <location>
        <begin position="100"/>
        <end position="110"/>
    </location>
</feature>
<proteinExistence type="predicted"/>
<evidence type="ECO:0000313" key="2">
    <source>
        <dbReference type="EMBL" id="CAA9407342.1"/>
    </source>
</evidence>
<feature type="non-terminal residue" evidence="2">
    <location>
        <position position="392"/>
    </location>
</feature>
<evidence type="ECO:0000256" key="1">
    <source>
        <dbReference type="SAM" id="MobiDB-lite"/>
    </source>
</evidence>
<feature type="compositionally biased region" description="Basic and acidic residues" evidence="1">
    <location>
        <begin position="289"/>
        <end position="306"/>
    </location>
</feature>
<feature type="non-terminal residue" evidence="2">
    <location>
        <position position="1"/>
    </location>
</feature>
<feature type="region of interest" description="Disordered" evidence="1">
    <location>
        <begin position="324"/>
        <end position="344"/>
    </location>
</feature>
<protein>
    <submittedName>
        <fullName evidence="2">Uncharacterized protein</fullName>
    </submittedName>
</protein>
<feature type="region of interest" description="Disordered" evidence="1">
    <location>
        <begin position="365"/>
        <end position="392"/>
    </location>
</feature>
<feature type="region of interest" description="Disordered" evidence="1">
    <location>
        <begin position="14"/>
        <end position="158"/>
    </location>
</feature>
<organism evidence="2">
    <name type="scientific">uncultured Phycisphaerae bacterium</name>
    <dbReference type="NCBI Taxonomy" id="904963"/>
    <lineage>
        <taxon>Bacteria</taxon>
        <taxon>Pseudomonadati</taxon>
        <taxon>Planctomycetota</taxon>
        <taxon>Phycisphaerae</taxon>
        <taxon>environmental samples</taxon>
    </lineage>
</organism>
<sequence length="392" mass="40918">VPNPAVTHLRVLDGGPGIRQPARAARVGGGGHLPRLLRPARARDGRVGQAAGAARVGRQPPPEPAALQLHAVPGPRDDPGVVRVRRVRPRVGRDGPPGACRRRPAPRRRTAGAPAGDAAPNGSVDGAVVVAVPGRGRASRAEPARAARGRPPDPRAADLPRLLPVQRAPAAAVHRGADLPHRAAPRPAVDGRRHAPARRAGGVAAARADVRRGRARVRVRAGDPPPGAAHRAARGRPAPPPVGGDVPAEQHAVPRHPRVAHAQQHGQRRRHGHRAADAVRAAVGPAAGDDDRRPDRGRLRARDGPRRAPAHGVVRRVLRRRLGRHVGPGEPGGRGGVRRGRPAVDAAGAGGRRVLLGAAAVRVPQPPIRAAGRRLRRPHDAGQGHRGRHRGS</sequence>
<accession>A0A6J4P6P5</accession>
<dbReference type="AlphaFoldDB" id="A0A6J4P6P5"/>
<feature type="compositionally biased region" description="Basic and acidic residues" evidence="1">
    <location>
        <begin position="139"/>
        <end position="158"/>
    </location>
</feature>
<dbReference type="EMBL" id="CADCUQ010000467">
    <property type="protein sequence ID" value="CAA9407342.1"/>
    <property type="molecule type" value="Genomic_DNA"/>
</dbReference>
<feature type="compositionally biased region" description="Low complexity" evidence="1">
    <location>
        <begin position="278"/>
        <end position="287"/>
    </location>
</feature>
<gene>
    <name evidence="2" type="ORF">AVDCRST_MAG64-2096</name>
</gene>
<name>A0A6J4P6P5_9BACT</name>
<feature type="compositionally biased region" description="Low complexity" evidence="1">
    <location>
        <begin position="47"/>
        <end position="58"/>
    </location>
</feature>
<reference evidence="2" key="1">
    <citation type="submission" date="2020-02" db="EMBL/GenBank/DDBJ databases">
        <authorList>
            <person name="Meier V. D."/>
        </authorList>
    </citation>
    <scope>NUCLEOTIDE SEQUENCE</scope>
    <source>
        <strain evidence="2">AVDCRST_MAG64</strain>
    </source>
</reference>